<evidence type="ECO:0000256" key="3">
    <source>
        <dbReference type="ARBA" id="ARBA00022989"/>
    </source>
</evidence>
<dbReference type="SUPFAM" id="SSF74653">
    <property type="entry name" value="TolA/TonB C-terminal domain"/>
    <property type="match status" value="1"/>
</dbReference>
<feature type="domain" description="TonB C-terminal" evidence="7">
    <location>
        <begin position="131"/>
        <end position="224"/>
    </location>
</feature>
<name>A0ABS7IWD9_9SPHN</name>
<dbReference type="Pfam" id="PF03544">
    <property type="entry name" value="TonB_C"/>
    <property type="match status" value="1"/>
</dbReference>
<dbReference type="EMBL" id="JAIGNK010000001">
    <property type="protein sequence ID" value="MBX7456687.1"/>
    <property type="molecule type" value="Genomic_DNA"/>
</dbReference>
<feature type="compositionally biased region" description="Pro residues" evidence="5">
    <location>
        <begin position="53"/>
        <end position="62"/>
    </location>
</feature>
<feature type="region of interest" description="Disordered" evidence="5">
    <location>
        <begin position="199"/>
        <end position="224"/>
    </location>
</feature>
<proteinExistence type="predicted"/>
<dbReference type="Gene3D" id="3.30.1150.10">
    <property type="match status" value="1"/>
</dbReference>
<evidence type="ECO:0000256" key="5">
    <source>
        <dbReference type="SAM" id="MobiDB-lite"/>
    </source>
</evidence>
<accession>A0ABS7IWD9</accession>
<evidence type="ECO:0000313" key="8">
    <source>
        <dbReference type="EMBL" id="MBX7456687.1"/>
    </source>
</evidence>
<feature type="transmembrane region" description="Helical" evidence="6">
    <location>
        <begin position="12"/>
        <end position="35"/>
    </location>
</feature>
<gene>
    <name evidence="8" type="ORF">K3152_00355</name>
</gene>
<organism evidence="8 9">
    <name type="scientific">Qipengyuania polymorpha</name>
    <dbReference type="NCBI Taxonomy" id="2867234"/>
    <lineage>
        <taxon>Bacteria</taxon>
        <taxon>Pseudomonadati</taxon>
        <taxon>Pseudomonadota</taxon>
        <taxon>Alphaproteobacteria</taxon>
        <taxon>Sphingomonadales</taxon>
        <taxon>Erythrobacteraceae</taxon>
        <taxon>Qipengyuania</taxon>
    </lineage>
</organism>
<dbReference type="InterPro" id="IPR037682">
    <property type="entry name" value="TonB_C"/>
</dbReference>
<comment type="subcellular location">
    <subcellularLocation>
        <location evidence="1">Membrane</location>
        <topology evidence="1">Single-pass membrane protein</topology>
    </subcellularLocation>
</comment>
<dbReference type="Proteomes" id="UP000783253">
    <property type="component" value="Unassembled WGS sequence"/>
</dbReference>
<evidence type="ECO:0000313" key="9">
    <source>
        <dbReference type="Proteomes" id="UP000783253"/>
    </source>
</evidence>
<keyword evidence="9" id="KW-1185">Reference proteome</keyword>
<keyword evidence="2 6" id="KW-0812">Transmembrane</keyword>
<evidence type="ECO:0000256" key="4">
    <source>
        <dbReference type="ARBA" id="ARBA00023136"/>
    </source>
</evidence>
<feature type="compositionally biased region" description="Polar residues" evidence="5">
    <location>
        <begin position="213"/>
        <end position="224"/>
    </location>
</feature>
<evidence type="ECO:0000256" key="6">
    <source>
        <dbReference type="SAM" id="Phobius"/>
    </source>
</evidence>
<comment type="caution">
    <text evidence="8">The sequence shown here is derived from an EMBL/GenBank/DDBJ whole genome shotgun (WGS) entry which is preliminary data.</text>
</comment>
<keyword evidence="4 6" id="KW-0472">Membrane</keyword>
<evidence type="ECO:0000259" key="7">
    <source>
        <dbReference type="PROSITE" id="PS52015"/>
    </source>
</evidence>
<keyword evidence="3 6" id="KW-1133">Transmembrane helix</keyword>
<reference evidence="8 9" key="1">
    <citation type="submission" date="2021-08" db="EMBL/GenBank/DDBJ databases">
        <title>Comparative Genomics Analysis of the Genus Qipengyuania Reveals Extensive Genetic Diversity and Metabolic Versatility, Including the Description of Fifteen Novel Species.</title>
        <authorList>
            <person name="Liu Y."/>
        </authorList>
    </citation>
    <scope>NUCLEOTIDE SEQUENCE [LARGE SCALE GENOMIC DNA]</scope>
    <source>
        <strain evidence="8 9">1NDH17</strain>
    </source>
</reference>
<dbReference type="InterPro" id="IPR006260">
    <property type="entry name" value="TonB/TolA_C"/>
</dbReference>
<evidence type="ECO:0000256" key="2">
    <source>
        <dbReference type="ARBA" id="ARBA00022692"/>
    </source>
</evidence>
<protein>
    <submittedName>
        <fullName evidence="8">TonB family protein</fullName>
    </submittedName>
</protein>
<feature type="region of interest" description="Disordered" evidence="5">
    <location>
        <begin position="51"/>
        <end position="81"/>
    </location>
</feature>
<dbReference type="RefSeq" id="WP_221572134.1">
    <property type="nucleotide sequence ID" value="NZ_JAIGNK010000001.1"/>
</dbReference>
<dbReference type="NCBIfam" id="TIGR01352">
    <property type="entry name" value="tonB_Cterm"/>
    <property type="match status" value="1"/>
</dbReference>
<evidence type="ECO:0000256" key="1">
    <source>
        <dbReference type="ARBA" id="ARBA00004167"/>
    </source>
</evidence>
<dbReference type="PROSITE" id="PS52015">
    <property type="entry name" value="TONB_CTD"/>
    <property type="match status" value="1"/>
</dbReference>
<sequence length="224" mass="24261">MSYVDQHQGPSAAGLASSVIVQLAIGAAVITGLTVSQTIIEKEDEGFVAVPLKDPPPPPPPPEKQEVIPETPVIPKPYIPPREFDFKIEEPKIDYTKIMPDPLPPLPQPGTMPKAESEPLAPVATFDPVSAKPRNNPGDWLRDRDYKSSWVRREYQGVAGFKLDIAASGKVTGCRVTSSTGHAELDEATCKLIQSRARFEPARGSNGEPVAGSFSSSVRWQLPE</sequence>